<evidence type="ECO:0000313" key="1">
    <source>
        <dbReference type="EMBL" id="QYS96166.1"/>
    </source>
</evidence>
<keyword evidence="2" id="KW-1185">Reference proteome</keyword>
<organism evidence="1 2">
    <name type="scientific">Trichoderma simmonsii</name>
    <dbReference type="NCBI Taxonomy" id="1491479"/>
    <lineage>
        <taxon>Eukaryota</taxon>
        <taxon>Fungi</taxon>
        <taxon>Dikarya</taxon>
        <taxon>Ascomycota</taxon>
        <taxon>Pezizomycotina</taxon>
        <taxon>Sordariomycetes</taxon>
        <taxon>Hypocreomycetidae</taxon>
        <taxon>Hypocreales</taxon>
        <taxon>Hypocreaceae</taxon>
        <taxon>Trichoderma</taxon>
    </lineage>
</organism>
<gene>
    <name evidence="1" type="ORF">H0G86_003427</name>
</gene>
<protein>
    <submittedName>
        <fullName evidence="1">Uncharacterized protein</fullName>
    </submittedName>
</protein>
<dbReference type="AlphaFoldDB" id="A0A8G0PCI0"/>
<dbReference type="Proteomes" id="UP000826661">
    <property type="component" value="Chromosome II"/>
</dbReference>
<dbReference type="EMBL" id="CP075865">
    <property type="protein sequence ID" value="QYS96166.1"/>
    <property type="molecule type" value="Genomic_DNA"/>
</dbReference>
<sequence>MSNLADTAENHTLRSTSASQLCPIKARGLMDRLTAALPLRLFHITCCTRLLTYAVKPLASAGMQSWLVAAATSSHGLNSMLPTATLSSHCTATLAAALAAQQFPMAKEVLYPCFESFDTAQLTEIFFQMHG</sequence>
<reference evidence="1 2" key="1">
    <citation type="journal article" date="2021" name="BMC Genomics">
        <title>Telomere-to-telomere genome assembly of asparaginase-producing Trichoderma simmonsii.</title>
        <authorList>
            <person name="Chung D."/>
            <person name="Kwon Y.M."/>
            <person name="Yang Y."/>
        </authorList>
    </citation>
    <scope>NUCLEOTIDE SEQUENCE [LARGE SCALE GENOMIC DNA]</scope>
    <source>
        <strain evidence="1 2">GH-Sj1</strain>
    </source>
</reference>
<accession>A0A8G0PCI0</accession>
<evidence type="ECO:0000313" key="2">
    <source>
        <dbReference type="Proteomes" id="UP000826661"/>
    </source>
</evidence>
<name>A0A8G0PCI0_9HYPO</name>
<proteinExistence type="predicted"/>